<protein>
    <submittedName>
        <fullName evidence="1">Uncharacterized protein</fullName>
    </submittedName>
</protein>
<comment type="caution">
    <text evidence="1">The sequence shown here is derived from an EMBL/GenBank/DDBJ whole genome shotgun (WGS) entry which is preliminary data.</text>
</comment>
<reference evidence="1 2" key="1">
    <citation type="journal article" date="2024" name="G3 (Bethesda)">
        <title>Genome assembly of Hibiscus sabdariffa L. provides insights into metabolisms of medicinal natural products.</title>
        <authorList>
            <person name="Kim T."/>
        </authorList>
    </citation>
    <scope>NUCLEOTIDE SEQUENCE [LARGE SCALE GENOMIC DNA]</scope>
    <source>
        <strain evidence="1">TK-2024</strain>
        <tissue evidence="1">Old leaves</tissue>
    </source>
</reference>
<gene>
    <name evidence="1" type="ORF">V6N11_045435</name>
</gene>
<name>A0ABR2Q0X7_9ROSI</name>
<sequence length="106" mass="12152">MALGIGVSMFRQQQGPQGLQIGCPSGVGYAIFLDPTPPALVREFPTPPALVREFLEPDFRDERSDGCWLFFKYRSKSKQIRRGKQEEKDLMYLLVDLNYRQDHDGS</sequence>
<evidence type="ECO:0000313" key="1">
    <source>
        <dbReference type="EMBL" id="KAK8994343.1"/>
    </source>
</evidence>
<keyword evidence="2" id="KW-1185">Reference proteome</keyword>
<dbReference type="Proteomes" id="UP001396334">
    <property type="component" value="Unassembled WGS sequence"/>
</dbReference>
<accession>A0ABR2Q0X7</accession>
<evidence type="ECO:0000313" key="2">
    <source>
        <dbReference type="Proteomes" id="UP001396334"/>
    </source>
</evidence>
<proteinExistence type="predicted"/>
<dbReference type="EMBL" id="JBBPBN010000047">
    <property type="protein sequence ID" value="KAK8994343.1"/>
    <property type="molecule type" value="Genomic_DNA"/>
</dbReference>
<organism evidence="1 2">
    <name type="scientific">Hibiscus sabdariffa</name>
    <name type="common">roselle</name>
    <dbReference type="NCBI Taxonomy" id="183260"/>
    <lineage>
        <taxon>Eukaryota</taxon>
        <taxon>Viridiplantae</taxon>
        <taxon>Streptophyta</taxon>
        <taxon>Embryophyta</taxon>
        <taxon>Tracheophyta</taxon>
        <taxon>Spermatophyta</taxon>
        <taxon>Magnoliopsida</taxon>
        <taxon>eudicotyledons</taxon>
        <taxon>Gunneridae</taxon>
        <taxon>Pentapetalae</taxon>
        <taxon>rosids</taxon>
        <taxon>malvids</taxon>
        <taxon>Malvales</taxon>
        <taxon>Malvaceae</taxon>
        <taxon>Malvoideae</taxon>
        <taxon>Hibiscus</taxon>
    </lineage>
</organism>